<evidence type="ECO:0000256" key="5">
    <source>
        <dbReference type="ARBA" id="ARBA00023136"/>
    </source>
</evidence>
<sequence>MNEKDVLKQSVKVFIGGLIIFSIVGFVLKQISFPLGFILGYAVSVLSFYIIIVMSDVILKMGQAIRFVVMMFIAKMLLYIAGFMLAIKFDDIFNLISVFFGYFVTKITINILGYIKR</sequence>
<dbReference type="InterPro" id="IPR005598">
    <property type="entry name" value="ATP_synth_I"/>
</dbReference>
<dbReference type="GO" id="GO:0005886">
    <property type="term" value="C:plasma membrane"/>
    <property type="evidence" value="ECO:0007669"/>
    <property type="project" value="UniProtKB-SubCell"/>
</dbReference>
<accession>A0A3E3EBD6</accession>
<evidence type="ECO:0000256" key="3">
    <source>
        <dbReference type="ARBA" id="ARBA00022692"/>
    </source>
</evidence>
<reference evidence="7 8" key="1">
    <citation type="submission" date="2018-08" db="EMBL/GenBank/DDBJ databases">
        <title>A genome reference for cultivated species of the human gut microbiota.</title>
        <authorList>
            <person name="Zou Y."/>
            <person name="Xue W."/>
            <person name="Luo G."/>
        </authorList>
    </citation>
    <scope>NUCLEOTIDE SEQUENCE [LARGE SCALE GENOMIC DNA]</scope>
    <source>
        <strain evidence="7 8">OM06-4</strain>
    </source>
</reference>
<evidence type="ECO:0000256" key="2">
    <source>
        <dbReference type="ARBA" id="ARBA00022475"/>
    </source>
</evidence>
<feature type="transmembrane region" description="Helical" evidence="6">
    <location>
        <begin position="34"/>
        <end position="52"/>
    </location>
</feature>
<dbReference type="RefSeq" id="WP_008792471.1">
    <property type="nucleotide sequence ID" value="NZ_AP031443.1"/>
</dbReference>
<dbReference type="Proteomes" id="UP000261032">
    <property type="component" value="Unassembled WGS sequence"/>
</dbReference>
<feature type="transmembrane region" description="Helical" evidence="6">
    <location>
        <begin position="12"/>
        <end position="28"/>
    </location>
</feature>
<name>A0A3E3EBD6_9FIRM</name>
<organism evidence="7 8">
    <name type="scientific">Thomasclavelia ramosa</name>
    <dbReference type="NCBI Taxonomy" id="1547"/>
    <lineage>
        <taxon>Bacteria</taxon>
        <taxon>Bacillati</taxon>
        <taxon>Bacillota</taxon>
        <taxon>Erysipelotrichia</taxon>
        <taxon>Erysipelotrichales</taxon>
        <taxon>Coprobacillaceae</taxon>
        <taxon>Thomasclavelia</taxon>
    </lineage>
</organism>
<evidence type="ECO:0000256" key="1">
    <source>
        <dbReference type="ARBA" id="ARBA00004651"/>
    </source>
</evidence>
<gene>
    <name evidence="7" type="ORF">DXB93_11840</name>
</gene>
<keyword evidence="2" id="KW-1003">Cell membrane</keyword>
<evidence type="ECO:0000313" key="7">
    <source>
        <dbReference type="EMBL" id="RGD84039.1"/>
    </source>
</evidence>
<dbReference type="EMBL" id="QUSL01000019">
    <property type="protein sequence ID" value="RGD84039.1"/>
    <property type="molecule type" value="Genomic_DNA"/>
</dbReference>
<proteinExistence type="predicted"/>
<evidence type="ECO:0000313" key="8">
    <source>
        <dbReference type="Proteomes" id="UP000261032"/>
    </source>
</evidence>
<feature type="transmembrane region" description="Helical" evidence="6">
    <location>
        <begin position="64"/>
        <end position="86"/>
    </location>
</feature>
<protein>
    <submittedName>
        <fullName evidence="7">Uncharacterized protein</fullName>
    </submittedName>
</protein>
<keyword evidence="5 6" id="KW-0472">Membrane</keyword>
<dbReference type="Pfam" id="PF03899">
    <property type="entry name" value="ATP-synt_I"/>
    <property type="match status" value="1"/>
</dbReference>
<evidence type="ECO:0000256" key="6">
    <source>
        <dbReference type="SAM" id="Phobius"/>
    </source>
</evidence>
<dbReference type="AlphaFoldDB" id="A0A3E3EBD6"/>
<comment type="caution">
    <text evidence="7">The sequence shown here is derived from an EMBL/GenBank/DDBJ whole genome shotgun (WGS) entry which is preliminary data.</text>
</comment>
<keyword evidence="3 6" id="KW-0812">Transmembrane</keyword>
<keyword evidence="4 6" id="KW-1133">Transmembrane helix</keyword>
<comment type="subcellular location">
    <subcellularLocation>
        <location evidence="1">Cell membrane</location>
        <topology evidence="1">Multi-pass membrane protein</topology>
    </subcellularLocation>
</comment>
<dbReference type="GeneID" id="64197308"/>
<evidence type="ECO:0000256" key="4">
    <source>
        <dbReference type="ARBA" id="ARBA00022989"/>
    </source>
</evidence>
<feature type="transmembrane region" description="Helical" evidence="6">
    <location>
        <begin position="92"/>
        <end position="115"/>
    </location>
</feature>